<sequence length="140" mass="15363">MKSSARNQFAGTIRHIEEWPHLWRIEVECGMRTVYAHISSASAAALRPFVGQTAVVMVKAPSVIVVTDPLPFRLSAENQMTCTVRKVEKGAVNNVVALEDEYGHSLAAAITLHSSEYLDLHEGQEVLAMFNADQTTLAVL</sequence>
<dbReference type="GO" id="GO:0015689">
    <property type="term" value="P:molybdate ion transport"/>
    <property type="evidence" value="ECO:0007669"/>
    <property type="project" value="InterPro"/>
</dbReference>
<dbReference type="SUPFAM" id="SSF50331">
    <property type="entry name" value="MOP-like"/>
    <property type="match status" value="2"/>
</dbReference>
<evidence type="ECO:0000256" key="1">
    <source>
        <dbReference type="ARBA" id="ARBA00022505"/>
    </source>
</evidence>
<accession>F0EZF2</accession>
<evidence type="ECO:0000313" key="4">
    <source>
        <dbReference type="EMBL" id="EGC17273.1"/>
    </source>
</evidence>
<dbReference type="Gene3D" id="2.40.50.100">
    <property type="match status" value="2"/>
</dbReference>
<dbReference type="AlphaFoldDB" id="F0EZF2"/>
<protein>
    <submittedName>
        <fullName evidence="4">TOBE domain protein</fullName>
    </submittedName>
</protein>
<feature type="domain" description="Mop" evidence="3">
    <location>
        <begin position="73"/>
        <end position="139"/>
    </location>
</feature>
<dbReference type="RefSeq" id="WP_003782840.1">
    <property type="nucleotide sequence ID" value="NZ_GL870929.1"/>
</dbReference>
<dbReference type="STRING" id="888741.HMPREF9098_1289"/>
<feature type="domain" description="Mop" evidence="3">
    <location>
        <begin position="2"/>
        <end position="67"/>
    </location>
</feature>
<dbReference type="HOGENOM" id="CLU_118993_0_1_4"/>
<evidence type="ECO:0000259" key="3">
    <source>
        <dbReference type="PROSITE" id="PS51866"/>
    </source>
</evidence>
<name>F0EZF2_9NEIS</name>
<keyword evidence="1 2" id="KW-0500">Molybdenum</keyword>
<evidence type="ECO:0000256" key="2">
    <source>
        <dbReference type="PROSITE-ProRule" id="PRU01213"/>
    </source>
</evidence>
<gene>
    <name evidence="4" type="primary">modE</name>
    <name evidence="4" type="ORF">HMPREF9098_1289</name>
</gene>
<comment type="caution">
    <text evidence="4">The sequence shown here is derived from an EMBL/GenBank/DDBJ whole genome shotgun (WGS) entry which is preliminary data.</text>
</comment>
<evidence type="ECO:0000313" key="5">
    <source>
        <dbReference type="Proteomes" id="UP000004088"/>
    </source>
</evidence>
<reference evidence="4 5" key="1">
    <citation type="submission" date="2011-01" db="EMBL/GenBank/DDBJ databases">
        <authorList>
            <person name="Muzny D."/>
            <person name="Qin X."/>
            <person name="Deng J."/>
            <person name="Jiang H."/>
            <person name="Liu Y."/>
            <person name="Qu J."/>
            <person name="Song X.-Z."/>
            <person name="Zhang L."/>
            <person name="Thornton R."/>
            <person name="Coyle M."/>
            <person name="Francisco L."/>
            <person name="Jackson L."/>
            <person name="Javaid M."/>
            <person name="Korchina V."/>
            <person name="Kovar C."/>
            <person name="Mata R."/>
            <person name="Mathew T."/>
            <person name="Ngo R."/>
            <person name="Nguyen L."/>
            <person name="Nguyen N."/>
            <person name="Okwuonu G."/>
            <person name="Ongeri F."/>
            <person name="Pham C."/>
            <person name="Simmons D."/>
            <person name="Wilczek-Boney K."/>
            <person name="Hale W."/>
            <person name="Jakkamsetti A."/>
            <person name="Pham P."/>
            <person name="Ruth R."/>
            <person name="San Lucas F."/>
            <person name="Warren J."/>
            <person name="Zhang J."/>
            <person name="Zhao Z."/>
            <person name="Zhou C."/>
            <person name="Zhu D."/>
            <person name="Lee S."/>
            <person name="Bess C."/>
            <person name="Blankenburg K."/>
            <person name="Forbes L."/>
            <person name="Fu Q."/>
            <person name="Gubbala S."/>
            <person name="Hirani K."/>
            <person name="Jayaseelan J.C."/>
            <person name="Lara F."/>
            <person name="Munidasa M."/>
            <person name="Palculict T."/>
            <person name="Patil S."/>
            <person name="Pu L.-L."/>
            <person name="Saada N."/>
            <person name="Tang L."/>
            <person name="Weissenberger G."/>
            <person name="Zhu Y."/>
            <person name="Hemphill L."/>
            <person name="Shang Y."/>
            <person name="Youmans B."/>
            <person name="Ayvaz T."/>
            <person name="Ross M."/>
            <person name="Santibanez J."/>
            <person name="Aqrawi P."/>
            <person name="Gross S."/>
            <person name="Joshi V."/>
            <person name="Fowler G."/>
            <person name="Nazareth L."/>
            <person name="Reid J."/>
            <person name="Worley K."/>
            <person name="Petrosino J."/>
            <person name="Highlander S."/>
            <person name="Gibbs R."/>
        </authorList>
    </citation>
    <scope>NUCLEOTIDE SEQUENCE [LARGE SCALE GENOMIC DNA]</scope>
    <source>
        <strain evidence="4 5">ATCC 33394</strain>
    </source>
</reference>
<dbReference type="PROSITE" id="PS51866">
    <property type="entry name" value="MOP"/>
    <property type="match status" value="2"/>
</dbReference>
<organism evidence="4 5">
    <name type="scientific">Kingella denitrificans ATCC 33394</name>
    <dbReference type="NCBI Taxonomy" id="888741"/>
    <lineage>
        <taxon>Bacteria</taxon>
        <taxon>Pseudomonadati</taxon>
        <taxon>Pseudomonadota</taxon>
        <taxon>Betaproteobacteria</taxon>
        <taxon>Neisseriales</taxon>
        <taxon>Neisseriaceae</taxon>
        <taxon>Kingella</taxon>
    </lineage>
</organism>
<dbReference type="InterPro" id="IPR005116">
    <property type="entry name" value="Transp-assoc_OB_typ1"/>
</dbReference>
<dbReference type="EMBL" id="AEWV01000021">
    <property type="protein sequence ID" value="EGC17273.1"/>
    <property type="molecule type" value="Genomic_DNA"/>
</dbReference>
<proteinExistence type="predicted"/>
<dbReference type="InterPro" id="IPR004606">
    <property type="entry name" value="Mop_domain"/>
</dbReference>
<dbReference type="Proteomes" id="UP000004088">
    <property type="component" value="Unassembled WGS sequence"/>
</dbReference>
<keyword evidence="5" id="KW-1185">Reference proteome</keyword>
<dbReference type="Pfam" id="PF03459">
    <property type="entry name" value="TOBE"/>
    <property type="match status" value="2"/>
</dbReference>
<dbReference type="InterPro" id="IPR008995">
    <property type="entry name" value="Mo/tungstate-bd_C_term_dom"/>
</dbReference>